<evidence type="ECO:0000256" key="5">
    <source>
        <dbReference type="SAM" id="SignalP"/>
    </source>
</evidence>
<dbReference type="AlphaFoldDB" id="A0A231GWD6"/>
<proteinExistence type="inferred from homology"/>
<organism evidence="7 8">
    <name type="scientific">Nocardia cerradoensis</name>
    <dbReference type="NCBI Taxonomy" id="85688"/>
    <lineage>
        <taxon>Bacteria</taxon>
        <taxon>Bacillati</taxon>
        <taxon>Actinomycetota</taxon>
        <taxon>Actinomycetes</taxon>
        <taxon>Mycobacteriales</taxon>
        <taxon>Nocardiaceae</taxon>
        <taxon>Nocardia</taxon>
    </lineage>
</organism>
<feature type="domain" description="Solute-binding protein family 5" evidence="6">
    <location>
        <begin position="88"/>
        <end position="443"/>
    </location>
</feature>
<keyword evidence="4 5" id="KW-0732">Signal</keyword>
<dbReference type="GO" id="GO:1904680">
    <property type="term" value="F:peptide transmembrane transporter activity"/>
    <property type="evidence" value="ECO:0007669"/>
    <property type="project" value="TreeGrafter"/>
</dbReference>
<protein>
    <submittedName>
        <fullName evidence="7">Nickel-binding periplasmic protein</fullName>
    </submittedName>
</protein>
<dbReference type="PIRSF" id="PIRSF002741">
    <property type="entry name" value="MppA"/>
    <property type="match status" value="1"/>
</dbReference>
<dbReference type="InterPro" id="IPR039424">
    <property type="entry name" value="SBP_5"/>
</dbReference>
<dbReference type="Pfam" id="PF00496">
    <property type="entry name" value="SBP_bac_5"/>
    <property type="match status" value="1"/>
</dbReference>
<dbReference type="Gene3D" id="3.90.76.10">
    <property type="entry name" value="Dipeptide-binding Protein, Domain 1"/>
    <property type="match status" value="1"/>
</dbReference>
<comment type="similarity">
    <text evidence="2">Belongs to the bacterial solute-binding protein 5 family.</text>
</comment>
<evidence type="ECO:0000313" key="8">
    <source>
        <dbReference type="Proteomes" id="UP000215506"/>
    </source>
</evidence>
<dbReference type="CDD" id="cd00995">
    <property type="entry name" value="PBP2_NikA_DppA_OppA_like"/>
    <property type="match status" value="1"/>
</dbReference>
<evidence type="ECO:0000259" key="6">
    <source>
        <dbReference type="Pfam" id="PF00496"/>
    </source>
</evidence>
<dbReference type="Gene3D" id="3.10.105.10">
    <property type="entry name" value="Dipeptide-binding Protein, Domain 3"/>
    <property type="match status" value="1"/>
</dbReference>
<dbReference type="InterPro" id="IPR030678">
    <property type="entry name" value="Peptide/Ni-bd"/>
</dbReference>
<dbReference type="RefSeq" id="WP_094027932.1">
    <property type="nucleotide sequence ID" value="NZ_NGAF01000025.1"/>
</dbReference>
<accession>A0A231GWD6</accession>
<dbReference type="SUPFAM" id="SSF53850">
    <property type="entry name" value="Periplasmic binding protein-like II"/>
    <property type="match status" value="1"/>
</dbReference>
<dbReference type="Gene3D" id="3.40.190.10">
    <property type="entry name" value="Periplasmic binding protein-like II"/>
    <property type="match status" value="1"/>
</dbReference>
<sequence>MKYSVSGGRKLLAVLAVGAAVLTGGCSSALGGDSGSGGALNSDRTLTLALSRQFTGLNPHNGGSPDSDGSVKGTVYEALTTLDPSGGVHPRLATSWTSPSPLEWRFTLRQGVHFSDGTPLTAQEVAWNFAELLDPATKSQLGAQFKIYADSVTAEGADTVVFHLKQPAIDLPSRLWNFYLTTQKFWETGNLNTQALGTGPYVLKSIDLENGAQIEANPEYWGTRPAFPHVKYRVLPSEAARVSAVQAGEVDIALNLDPLSLDQFAGNKDYRSTLSDSSWVQVISINSNKGGPLADIRVRQALNYAIDKKSIISGLLKGAVQPSQGQIIAPPFFQPNPAITAYDYNPDKARALLAEARHANDVVLNLDIPAGTYAAGTAIGQAVVQQAAAVGIKINITETPFPAWLARQNQPSDQAADLVYIGWGAYYKDAWTVFDPFTSKSRYKQSNITDTVFDDLVNRLQAATDPGTARDLANQATQRYHDQAHTVFLWPGTFTSLVRNGLTWAPRTTRYLYAQEVGRA</sequence>
<dbReference type="Proteomes" id="UP000215506">
    <property type="component" value="Unassembled WGS sequence"/>
</dbReference>
<evidence type="ECO:0000256" key="1">
    <source>
        <dbReference type="ARBA" id="ARBA00004196"/>
    </source>
</evidence>
<dbReference type="InterPro" id="IPR000914">
    <property type="entry name" value="SBP_5_dom"/>
</dbReference>
<comment type="caution">
    <text evidence="7">The sequence shown here is derived from an EMBL/GenBank/DDBJ whole genome shotgun (WGS) entry which is preliminary data.</text>
</comment>
<reference evidence="7 8" key="1">
    <citation type="submission" date="2017-07" db="EMBL/GenBank/DDBJ databases">
        <title>First draft Genome Sequence of Nocardia cerradoensis isolated from human infection.</title>
        <authorList>
            <person name="Carrasco G."/>
        </authorList>
    </citation>
    <scope>NUCLEOTIDE SEQUENCE [LARGE SCALE GENOMIC DNA]</scope>
    <source>
        <strain evidence="7 8">CNM20130759</strain>
    </source>
</reference>
<feature type="signal peptide" evidence="5">
    <location>
        <begin position="1"/>
        <end position="19"/>
    </location>
</feature>
<evidence type="ECO:0000313" key="7">
    <source>
        <dbReference type="EMBL" id="OXR40885.1"/>
    </source>
</evidence>
<evidence type="ECO:0000256" key="2">
    <source>
        <dbReference type="ARBA" id="ARBA00005695"/>
    </source>
</evidence>
<keyword evidence="3" id="KW-0813">Transport</keyword>
<dbReference type="GO" id="GO:0030313">
    <property type="term" value="C:cell envelope"/>
    <property type="evidence" value="ECO:0007669"/>
    <property type="project" value="UniProtKB-SubCell"/>
</dbReference>
<name>A0A231GWD6_9NOCA</name>
<gene>
    <name evidence="7" type="primary">nikA_2</name>
    <name evidence="7" type="ORF">B7C42_07020</name>
</gene>
<dbReference type="GO" id="GO:0015833">
    <property type="term" value="P:peptide transport"/>
    <property type="evidence" value="ECO:0007669"/>
    <property type="project" value="TreeGrafter"/>
</dbReference>
<evidence type="ECO:0000256" key="4">
    <source>
        <dbReference type="ARBA" id="ARBA00022729"/>
    </source>
</evidence>
<dbReference type="EMBL" id="NGAF01000025">
    <property type="protein sequence ID" value="OXR40885.1"/>
    <property type="molecule type" value="Genomic_DNA"/>
</dbReference>
<dbReference type="PANTHER" id="PTHR30290">
    <property type="entry name" value="PERIPLASMIC BINDING COMPONENT OF ABC TRANSPORTER"/>
    <property type="match status" value="1"/>
</dbReference>
<dbReference type="GO" id="GO:0043190">
    <property type="term" value="C:ATP-binding cassette (ABC) transporter complex"/>
    <property type="evidence" value="ECO:0007669"/>
    <property type="project" value="InterPro"/>
</dbReference>
<dbReference type="PROSITE" id="PS51257">
    <property type="entry name" value="PROKAR_LIPOPROTEIN"/>
    <property type="match status" value="1"/>
</dbReference>
<feature type="chain" id="PRO_5038378317" evidence="5">
    <location>
        <begin position="20"/>
        <end position="520"/>
    </location>
</feature>
<comment type="subcellular location">
    <subcellularLocation>
        <location evidence="1">Cell envelope</location>
    </subcellularLocation>
</comment>
<dbReference type="GO" id="GO:0042597">
    <property type="term" value="C:periplasmic space"/>
    <property type="evidence" value="ECO:0007669"/>
    <property type="project" value="UniProtKB-ARBA"/>
</dbReference>
<dbReference type="PANTHER" id="PTHR30290:SF10">
    <property type="entry name" value="PERIPLASMIC OLIGOPEPTIDE-BINDING PROTEIN-RELATED"/>
    <property type="match status" value="1"/>
</dbReference>
<evidence type="ECO:0000256" key="3">
    <source>
        <dbReference type="ARBA" id="ARBA00022448"/>
    </source>
</evidence>
<keyword evidence="8" id="KW-1185">Reference proteome</keyword>